<evidence type="ECO:0000259" key="3">
    <source>
        <dbReference type="Pfam" id="PF07894"/>
    </source>
</evidence>
<name>A0AAV2LQ02_KNICA</name>
<organism evidence="4 5">
    <name type="scientific">Knipowitschia caucasica</name>
    <name type="common">Caucasian dwarf goby</name>
    <name type="synonym">Pomatoschistus caucasicus</name>
    <dbReference type="NCBI Taxonomy" id="637954"/>
    <lineage>
        <taxon>Eukaryota</taxon>
        <taxon>Metazoa</taxon>
        <taxon>Chordata</taxon>
        <taxon>Craniata</taxon>
        <taxon>Vertebrata</taxon>
        <taxon>Euteleostomi</taxon>
        <taxon>Actinopterygii</taxon>
        <taxon>Neopterygii</taxon>
        <taxon>Teleostei</taxon>
        <taxon>Neoteleostei</taxon>
        <taxon>Acanthomorphata</taxon>
        <taxon>Gobiaria</taxon>
        <taxon>Gobiiformes</taxon>
        <taxon>Gobioidei</taxon>
        <taxon>Gobiidae</taxon>
        <taxon>Gobiinae</taxon>
        <taxon>Knipowitschia</taxon>
    </lineage>
</organism>
<evidence type="ECO:0000313" key="4">
    <source>
        <dbReference type="EMBL" id="CAL1602433.1"/>
    </source>
</evidence>
<dbReference type="InterPro" id="IPR050944">
    <property type="entry name" value="FAM83"/>
</dbReference>
<comment type="similarity">
    <text evidence="1">Belongs to the FAM83 family.</text>
</comment>
<reference evidence="4 5" key="1">
    <citation type="submission" date="2024-04" db="EMBL/GenBank/DDBJ databases">
        <authorList>
            <person name="Waldvogel A.-M."/>
            <person name="Schoenle A."/>
        </authorList>
    </citation>
    <scope>NUCLEOTIDE SEQUENCE [LARGE SCALE GENOMIC DNA]</scope>
</reference>
<feature type="domain" description="Scaffolding anchor of CK1" evidence="3">
    <location>
        <begin position="19"/>
        <end position="282"/>
    </location>
</feature>
<dbReference type="GO" id="GO:0005737">
    <property type="term" value="C:cytoplasm"/>
    <property type="evidence" value="ECO:0007669"/>
    <property type="project" value="TreeGrafter"/>
</dbReference>
<dbReference type="Proteomes" id="UP001497482">
    <property type="component" value="Chromosome 3"/>
</dbReference>
<dbReference type="GO" id="GO:0007165">
    <property type="term" value="P:signal transduction"/>
    <property type="evidence" value="ECO:0007669"/>
    <property type="project" value="TreeGrafter"/>
</dbReference>
<evidence type="ECO:0000256" key="1">
    <source>
        <dbReference type="ARBA" id="ARBA00006937"/>
    </source>
</evidence>
<feature type="region of interest" description="Disordered" evidence="2">
    <location>
        <begin position="809"/>
        <end position="858"/>
    </location>
</feature>
<evidence type="ECO:0000313" key="5">
    <source>
        <dbReference type="Proteomes" id="UP001497482"/>
    </source>
</evidence>
<dbReference type="SUPFAM" id="SSF56024">
    <property type="entry name" value="Phospholipase D/nuclease"/>
    <property type="match status" value="1"/>
</dbReference>
<dbReference type="GO" id="GO:0019901">
    <property type="term" value="F:protein kinase binding"/>
    <property type="evidence" value="ECO:0007669"/>
    <property type="project" value="TreeGrafter"/>
</dbReference>
<dbReference type="PANTHER" id="PTHR16181">
    <property type="entry name" value="PROTEIN FAM83A-RELATED"/>
    <property type="match status" value="1"/>
</dbReference>
<dbReference type="Gene3D" id="3.30.870.10">
    <property type="entry name" value="Endonuclease Chain A"/>
    <property type="match status" value="1"/>
</dbReference>
<feature type="compositionally biased region" description="Basic and acidic residues" evidence="2">
    <location>
        <begin position="613"/>
        <end position="640"/>
    </location>
</feature>
<proteinExistence type="inferred from homology"/>
<accession>A0AAV2LQ02</accession>
<keyword evidence="5" id="KW-1185">Reference proteome</keyword>
<feature type="compositionally biased region" description="Basic and acidic residues" evidence="2">
    <location>
        <begin position="589"/>
        <end position="603"/>
    </location>
</feature>
<dbReference type="InterPro" id="IPR012461">
    <property type="entry name" value="SACK1"/>
</dbReference>
<dbReference type="EMBL" id="OZ035825">
    <property type="protein sequence ID" value="CAL1602433.1"/>
    <property type="molecule type" value="Genomic_DNA"/>
</dbReference>
<feature type="region of interest" description="Disordered" evidence="2">
    <location>
        <begin position="565"/>
        <end position="794"/>
    </location>
</feature>
<gene>
    <name evidence="4" type="ORF">KC01_LOCUS30205</name>
</gene>
<dbReference type="GO" id="GO:0016020">
    <property type="term" value="C:membrane"/>
    <property type="evidence" value="ECO:0007669"/>
    <property type="project" value="TreeGrafter"/>
</dbReference>
<dbReference type="Pfam" id="PF07894">
    <property type="entry name" value="SACK1"/>
    <property type="match status" value="1"/>
</dbReference>
<feature type="compositionally biased region" description="Basic and acidic residues" evidence="2">
    <location>
        <begin position="699"/>
        <end position="713"/>
    </location>
</feature>
<feature type="compositionally biased region" description="Basic and acidic residues" evidence="2">
    <location>
        <begin position="654"/>
        <end position="683"/>
    </location>
</feature>
<protein>
    <recommendedName>
        <fullName evidence="3">Scaffolding anchor of CK1 domain-containing protein</fullName>
    </recommendedName>
</protein>
<feature type="compositionally biased region" description="Basic and acidic residues" evidence="2">
    <location>
        <begin position="823"/>
        <end position="836"/>
    </location>
</feature>
<dbReference type="PANTHER" id="PTHR16181:SF29">
    <property type="entry name" value="PROTEIN FAM83A-RELATED"/>
    <property type="match status" value="1"/>
</dbReference>
<evidence type="ECO:0000256" key="2">
    <source>
        <dbReference type="SAM" id="MobiDB-lite"/>
    </source>
</evidence>
<sequence>MDSSLSGLSSLKDDSPALYIQPHYKEAYRLAIYALLCGGTEAYEEFLHAEQISHFLSEQEIAFVLENAELPAVEEEVPEFKGPVPEEEDNAVSTYFPTESDEEVPDLDLGWPDVPLEEKDTSISVLFNPPRQDTPSIKEVVGKQIQEARQLIALTMDVFTDVDIFKELISAALRGVVVYLLLDQTHFSSFTDMCHKLGVCLSDIKNIRVRTVQGLQYQCQSSMKFHGALEQKFILIDCRTVLYGTYSYTWTYEKLNLSMVLVITGQLVSSYDEEFRRLYARSVVPPLLSREKMHPTHYLNSPSSSQLSLHQLHLKNKGMNGYGNGVMTRGVSLQDRLHHFPEMGSLVRGHSYGSDLQKFNSGARLRMGMKDIGLERHGSALRQKEFQNRSTQQHLRHQSRYGADHNLIPFNSETSLNKWKLDAYLNGPLDPSMSPVGSPYSSYTGLNELQSQNIHLKSKDIRQRMEETRQKRLSLQDYANLHQSQESLRNIYLTQERPKAKYLSRGKESRQSAADLEEMAHQSYLKKEAEKGLPDGKRSVSHNDFKSMTERKLLTYNWHDAMSRSTSDLEVKANDPSGKIGPGLKHQRHMESLTEIPEEKEGASRVNSSDLVPQKEEQTRKDDKVVSFEEKRDAVKERKGSAGKITDVLGSGVKDIKKVPQMEVENGPKKSTLERKANEEAKPQDASSLQRRNSVKSKVSPDDKKPGKKDSLQRKLSLRSQKLSGSNQSLRTESSMGSTVGKQEPTPKKSQKSPTSPIEEKTKLAFSRFSPQRLSKRKTDGSRSALNDEAATAYEARKEKVYSRYEYLLGRDDKSSRGAPTTDSDKSSTLDRKSDGSAHSQSTGIGRFMQKLIGNKTK</sequence>
<feature type="compositionally biased region" description="Polar residues" evidence="2">
    <location>
        <begin position="718"/>
        <end position="741"/>
    </location>
</feature>
<dbReference type="AlphaFoldDB" id="A0AAV2LQ02"/>